<gene>
    <name evidence="7" type="ORF">AACH10_12995</name>
</gene>
<dbReference type="EMBL" id="JBBUTH010000007">
    <property type="protein sequence ID" value="MEK8051161.1"/>
    <property type="molecule type" value="Genomic_DNA"/>
</dbReference>
<evidence type="ECO:0000313" key="7">
    <source>
        <dbReference type="EMBL" id="MEK8051161.1"/>
    </source>
</evidence>
<dbReference type="CDD" id="cd06170">
    <property type="entry name" value="LuxR_C_like"/>
    <property type="match status" value="1"/>
</dbReference>
<feature type="modified residue" description="4-aspartylphosphate" evidence="4">
    <location>
        <position position="63"/>
    </location>
</feature>
<dbReference type="SUPFAM" id="SSF52172">
    <property type="entry name" value="CheY-like"/>
    <property type="match status" value="1"/>
</dbReference>
<keyword evidence="1" id="KW-0805">Transcription regulation</keyword>
<dbReference type="SMART" id="SM00421">
    <property type="entry name" value="HTH_LUXR"/>
    <property type="match status" value="1"/>
</dbReference>
<dbReference type="Pfam" id="PF00072">
    <property type="entry name" value="Response_reg"/>
    <property type="match status" value="1"/>
</dbReference>
<dbReference type="PROSITE" id="PS50043">
    <property type="entry name" value="HTH_LUXR_2"/>
    <property type="match status" value="1"/>
</dbReference>
<dbReference type="PANTHER" id="PTHR43214:SF41">
    <property type="entry name" value="NITRATE_NITRITE RESPONSE REGULATOR PROTEIN NARP"/>
    <property type="match status" value="1"/>
</dbReference>
<organism evidence="7 8">
    <name type="scientific">Pseudaquabacterium inlustre</name>
    <dbReference type="NCBI Taxonomy" id="2984192"/>
    <lineage>
        <taxon>Bacteria</taxon>
        <taxon>Pseudomonadati</taxon>
        <taxon>Pseudomonadota</taxon>
        <taxon>Betaproteobacteria</taxon>
        <taxon>Burkholderiales</taxon>
        <taxon>Sphaerotilaceae</taxon>
        <taxon>Pseudaquabacterium</taxon>
    </lineage>
</organism>
<dbReference type="InterPro" id="IPR001789">
    <property type="entry name" value="Sig_transdc_resp-reg_receiver"/>
</dbReference>
<dbReference type="RefSeq" id="WP_341410852.1">
    <property type="nucleotide sequence ID" value="NZ_JBBUTH010000007.1"/>
</dbReference>
<dbReference type="PROSITE" id="PS50110">
    <property type="entry name" value="RESPONSE_REGULATORY"/>
    <property type="match status" value="1"/>
</dbReference>
<evidence type="ECO:0000259" key="6">
    <source>
        <dbReference type="PROSITE" id="PS50110"/>
    </source>
</evidence>
<feature type="domain" description="HTH luxR-type" evidence="5">
    <location>
        <begin position="163"/>
        <end position="228"/>
    </location>
</feature>
<proteinExistence type="predicted"/>
<dbReference type="Pfam" id="PF00196">
    <property type="entry name" value="GerE"/>
    <property type="match status" value="1"/>
</dbReference>
<sequence length="236" mass="25072">MSELPLRQAGGRRVGLIEDDPASAARLCMALAPGGWQLAWQAASVAEAQAALAREVPEVLLVDLGLPDGHGTALIAEALRRRVDCQVLVISVFGDERSVLQAIAAGASGYLVKGQGDEDIARHLGHLTEGGSPMSPAIARHLLLQLRERMAPPAAAPVAGPDTPDLGESLTAREQEVLRHIARGYTYDETATALGLSVNTVRHHVKQIYAKLAVRSRGAAVYVAQQRGWLAAPPRR</sequence>
<keyword evidence="3" id="KW-0804">Transcription</keyword>
<dbReference type="PRINTS" id="PR00038">
    <property type="entry name" value="HTHLUXR"/>
</dbReference>
<accession>A0ABU9CH22</accession>
<dbReference type="Proteomes" id="UP001365405">
    <property type="component" value="Unassembled WGS sequence"/>
</dbReference>
<evidence type="ECO:0000256" key="4">
    <source>
        <dbReference type="PROSITE-ProRule" id="PRU00169"/>
    </source>
</evidence>
<name>A0ABU9CH22_9BURK</name>
<keyword evidence="4" id="KW-0597">Phosphoprotein</keyword>
<evidence type="ECO:0000313" key="8">
    <source>
        <dbReference type="Proteomes" id="UP001365405"/>
    </source>
</evidence>
<dbReference type="InterPro" id="IPR039420">
    <property type="entry name" value="WalR-like"/>
</dbReference>
<dbReference type="InterPro" id="IPR016032">
    <property type="entry name" value="Sig_transdc_resp-reg_C-effctor"/>
</dbReference>
<reference evidence="7 8" key="1">
    <citation type="submission" date="2024-04" db="EMBL/GenBank/DDBJ databases">
        <title>Novel species of the genus Ideonella isolated from streams.</title>
        <authorList>
            <person name="Lu H."/>
        </authorList>
    </citation>
    <scope>NUCLEOTIDE SEQUENCE [LARGE SCALE GENOMIC DNA]</scope>
    <source>
        <strain evidence="7 8">DXS22W</strain>
    </source>
</reference>
<dbReference type="PANTHER" id="PTHR43214">
    <property type="entry name" value="TWO-COMPONENT RESPONSE REGULATOR"/>
    <property type="match status" value="1"/>
</dbReference>
<evidence type="ECO:0000259" key="5">
    <source>
        <dbReference type="PROSITE" id="PS50043"/>
    </source>
</evidence>
<dbReference type="InterPro" id="IPR036388">
    <property type="entry name" value="WH-like_DNA-bd_sf"/>
</dbReference>
<evidence type="ECO:0000256" key="2">
    <source>
        <dbReference type="ARBA" id="ARBA00023125"/>
    </source>
</evidence>
<keyword evidence="8" id="KW-1185">Reference proteome</keyword>
<dbReference type="Gene3D" id="1.10.10.10">
    <property type="entry name" value="Winged helix-like DNA-binding domain superfamily/Winged helix DNA-binding domain"/>
    <property type="match status" value="1"/>
</dbReference>
<feature type="domain" description="Response regulatory" evidence="6">
    <location>
        <begin position="13"/>
        <end position="128"/>
    </location>
</feature>
<comment type="caution">
    <text evidence="7">The sequence shown here is derived from an EMBL/GenBank/DDBJ whole genome shotgun (WGS) entry which is preliminary data.</text>
</comment>
<dbReference type="SMART" id="SM00448">
    <property type="entry name" value="REC"/>
    <property type="match status" value="1"/>
</dbReference>
<dbReference type="InterPro" id="IPR000792">
    <property type="entry name" value="Tscrpt_reg_LuxR_C"/>
</dbReference>
<protein>
    <submittedName>
        <fullName evidence="7">Response regulator transcription factor</fullName>
    </submittedName>
</protein>
<keyword evidence="2" id="KW-0238">DNA-binding</keyword>
<dbReference type="Gene3D" id="3.40.50.2300">
    <property type="match status" value="1"/>
</dbReference>
<evidence type="ECO:0000256" key="3">
    <source>
        <dbReference type="ARBA" id="ARBA00023163"/>
    </source>
</evidence>
<dbReference type="InterPro" id="IPR011006">
    <property type="entry name" value="CheY-like_superfamily"/>
</dbReference>
<evidence type="ECO:0000256" key="1">
    <source>
        <dbReference type="ARBA" id="ARBA00023015"/>
    </source>
</evidence>
<dbReference type="SUPFAM" id="SSF46894">
    <property type="entry name" value="C-terminal effector domain of the bipartite response regulators"/>
    <property type="match status" value="1"/>
</dbReference>